<dbReference type="Gene3D" id="1.10.1760.20">
    <property type="match status" value="1"/>
</dbReference>
<dbReference type="Proteomes" id="UP000183192">
    <property type="component" value="Unassembled WGS sequence"/>
</dbReference>
<gene>
    <name evidence="2" type="ORF">AUJ27_00225</name>
</gene>
<keyword evidence="1" id="KW-0472">Membrane</keyword>
<reference evidence="2 3" key="1">
    <citation type="journal article" date="2016" name="Environ. Microbiol.">
        <title>Genomic resolution of a cold subsurface aquifer community provides metabolic insights for novel microbes adapted to high CO concentrations.</title>
        <authorList>
            <person name="Probst A.J."/>
            <person name="Castelle C.J."/>
            <person name="Singh A."/>
            <person name="Brown C.T."/>
            <person name="Anantharaman K."/>
            <person name="Sharon I."/>
            <person name="Hug L.A."/>
            <person name="Burstein D."/>
            <person name="Emerson J.B."/>
            <person name="Thomas B.C."/>
            <person name="Banfield J.F."/>
        </authorList>
    </citation>
    <scope>NUCLEOTIDE SEQUENCE [LARGE SCALE GENOMIC DNA]</scope>
    <source>
        <strain evidence="2">CG1_02_37_44</strain>
    </source>
</reference>
<evidence type="ECO:0000313" key="2">
    <source>
        <dbReference type="EMBL" id="OIO08680.1"/>
    </source>
</evidence>
<evidence type="ECO:0008006" key="4">
    <source>
        <dbReference type="Google" id="ProtNLM"/>
    </source>
</evidence>
<proteinExistence type="predicted"/>
<organism evidence="2 3">
    <name type="scientific">Candidatus Falkowbacteria bacterium CG1_02_37_44</name>
    <dbReference type="NCBI Taxonomy" id="1805146"/>
    <lineage>
        <taxon>Bacteria</taxon>
        <taxon>Candidatus Falkowiibacteriota</taxon>
    </lineage>
</organism>
<dbReference type="STRING" id="1805146.AUJ27_00225"/>
<dbReference type="InterPro" id="IPR046487">
    <property type="entry name" value="DUF6580"/>
</dbReference>
<feature type="transmembrane region" description="Helical" evidence="1">
    <location>
        <begin position="68"/>
        <end position="88"/>
    </location>
</feature>
<sequence>MDKKTKIIIAVLIIILAAASRLVKHPFNFTPVVAMSIFAGCYLEKKWAVILPIVSMLVSDYFIGFYDWQVMASVYISISLAFLIGWFLQKRKNWKSIVLASLAASLIFFIVTNFAVWVFFKWYPHTWAGLIDCFILALPFYRNTLAGDLFYTGVFFGIYEIILLWREKRITELVRN</sequence>
<dbReference type="Pfam" id="PF20221">
    <property type="entry name" value="DUF6580"/>
    <property type="match status" value="1"/>
</dbReference>
<dbReference type="AlphaFoldDB" id="A0A1J4TB05"/>
<keyword evidence="1" id="KW-1133">Transmembrane helix</keyword>
<dbReference type="EMBL" id="MNUU01000004">
    <property type="protein sequence ID" value="OIO08680.1"/>
    <property type="molecule type" value="Genomic_DNA"/>
</dbReference>
<accession>A0A1J4TB05</accession>
<evidence type="ECO:0000256" key="1">
    <source>
        <dbReference type="SAM" id="Phobius"/>
    </source>
</evidence>
<keyword evidence="1" id="KW-0812">Transmembrane</keyword>
<feature type="transmembrane region" description="Helical" evidence="1">
    <location>
        <begin position="97"/>
        <end position="120"/>
    </location>
</feature>
<name>A0A1J4TB05_9BACT</name>
<protein>
    <recommendedName>
        <fullName evidence="4">Rod shape-determining protein MreD</fullName>
    </recommendedName>
</protein>
<evidence type="ECO:0000313" key="3">
    <source>
        <dbReference type="Proteomes" id="UP000183192"/>
    </source>
</evidence>
<feature type="transmembrane region" description="Helical" evidence="1">
    <location>
        <begin position="149"/>
        <end position="165"/>
    </location>
</feature>
<comment type="caution">
    <text evidence="2">The sequence shown here is derived from an EMBL/GenBank/DDBJ whole genome shotgun (WGS) entry which is preliminary data.</text>
</comment>